<evidence type="ECO:0000313" key="1">
    <source>
        <dbReference type="EMBL" id="MCT7375731.1"/>
    </source>
</evidence>
<keyword evidence="2" id="KW-1185">Reference proteome</keyword>
<gene>
    <name evidence="1" type="ORF">N5A92_11875</name>
</gene>
<protein>
    <submittedName>
        <fullName evidence="1">Uncharacterized protein</fullName>
    </submittedName>
</protein>
<name>A0ABT2LMC1_9HYPH</name>
<dbReference type="RefSeq" id="WP_260902866.1">
    <property type="nucleotide sequence ID" value="NZ_JAOCZP010000003.1"/>
</dbReference>
<accession>A0ABT2LMC1</accession>
<proteinExistence type="predicted"/>
<evidence type="ECO:0000313" key="2">
    <source>
        <dbReference type="Proteomes" id="UP001320831"/>
    </source>
</evidence>
<dbReference type="EMBL" id="JAOCZP010000003">
    <property type="protein sequence ID" value="MCT7375731.1"/>
    <property type="molecule type" value="Genomic_DNA"/>
</dbReference>
<comment type="caution">
    <text evidence="1">The sequence shown here is derived from an EMBL/GenBank/DDBJ whole genome shotgun (WGS) entry which is preliminary data.</text>
</comment>
<dbReference type="Proteomes" id="UP001320831">
    <property type="component" value="Unassembled WGS sequence"/>
</dbReference>
<sequence length="216" mass="23327">MTDTIIDVPAPPPAIDTEITDFRAQYDEALNSRAHPEHSVRSAQLSALFEKKYSGDTTSTEPAAAPERELDVVGGDEPAQSLDKPISQASEVDFSSLKAKDIPGAESDEQLEAVAREWAVAGELNAVEVEGLSLQYAAALETQADPVALERAEIIAQEHMRRKYGPDMGATATAALRVADETFGLREFLDQNPAFAANPQVIDKLITVAKRKGYFA</sequence>
<reference evidence="1 2" key="1">
    <citation type="submission" date="2022-09" db="EMBL/GenBank/DDBJ databases">
        <title>Chelativorans salina sp. nov., a novel slightly halophilic bacterium isolated from a saline lake sediment enrichment.</title>
        <authorList>
            <person name="Gao L."/>
            <person name="Fang B.-Z."/>
            <person name="Li W.-J."/>
        </authorList>
    </citation>
    <scope>NUCLEOTIDE SEQUENCE [LARGE SCALE GENOMIC DNA]</scope>
    <source>
        <strain evidence="1 2">EGI FJ00035</strain>
    </source>
</reference>
<organism evidence="1 2">
    <name type="scientific">Chelativorans salis</name>
    <dbReference type="NCBI Taxonomy" id="2978478"/>
    <lineage>
        <taxon>Bacteria</taxon>
        <taxon>Pseudomonadati</taxon>
        <taxon>Pseudomonadota</taxon>
        <taxon>Alphaproteobacteria</taxon>
        <taxon>Hyphomicrobiales</taxon>
        <taxon>Phyllobacteriaceae</taxon>
        <taxon>Chelativorans</taxon>
    </lineage>
</organism>